<keyword evidence="4 6" id="KW-0807">Transducer</keyword>
<keyword evidence="3 8" id="KW-0472">Membrane</keyword>
<dbReference type="Proteomes" id="UP001595755">
    <property type="component" value="Unassembled WGS sequence"/>
</dbReference>
<reference evidence="12" key="1">
    <citation type="journal article" date="2019" name="Int. J. Syst. Evol. Microbiol.">
        <title>The Global Catalogue of Microorganisms (GCM) 10K type strain sequencing project: providing services to taxonomists for standard genome sequencing and annotation.</title>
        <authorList>
            <consortium name="The Broad Institute Genomics Platform"/>
            <consortium name="The Broad Institute Genome Sequencing Center for Infectious Disease"/>
            <person name="Wu L."/>
            <person name="Ma J."/>
        </authorList>
    </citation>
    <scope>NUCLEOTIDE SEQUENCE [LARGE SCALE GENOMIC DNA]</scope>
    <source>
        <strain evidence="12">CGMCC 4.1641</strain>
    </source>
</reference>
<comment type="similarity">
    <text evidence="5">Belongs to the methyl-accepting chemotaxis (MCP) protein family.</text>
</comment>
<dbReference type="PANTHER" id="PTHR32089">
    <property type="entry name" value="METHYL-ACCEPTING CHEMOTAXIS PROTEIN MCPB"/>
    <property type="match status" value="1"/>
</dbReference>
<dbReference type="Pfam" id="PF00015">
    <property type="entry name" value="MCPsignal"/>
    <property type="match status" value="1"/>
</dbReference>
<evidence type="ECO:0000256" key="5">
    <source>
        <dbReference type="ARBA" id="ARBA00029447"/>
    </source>
</evidence>
<dbReference type="SUPFAM" id="SSF58104">
    <property type="entry name" value="Methyl-accepting chemotaxis protein (MCP) signaling domain"/>
    <property type="match status" value="1"/>
</dbReference>
<dbReference type="SMART" id="SM00304">
    <property type="entry name" value="HAMP"/>
    <property type="match status" value="1"/>
</dbReference>
<sequence>MMNNISVKTKLFILLFVPLLLFAGTAVFLIQLNSSNIKKLTTVLYDTTYTSTALILNADRDMYQALSAYQQLSSQYVSPEDKEKAKTSFGENVVQAKERIEHAHRIVIDQGVSHLTLVAGGESIEATLTNVEQLFQDWAKMVESEYQRQTFSIEKESDIMQRFETARGNINDIGEILEAYAEQETSEITAAQEQTRTITSIVLIVLFITLISFGILLIRKLSRTVALVQTKTQQVAQGELNYTPQSKYDKDELGQILFSVDTMIGKMRELIGSIANNAQQVSSASGELAQSARESTLAATHVAENIQDVTTLVDTQTTIAQEANTAMEEMAVGVQRIAESTNVISSHSMNTTEMAEVGSVKLAKLKEQMELMSAAIGDLSRTVGVLSDKSDKIGDITDKITALANQTGILSLNASIEAARAGEHGKGFAVVAQEIRKLAATSLESAQSIHELIGDTRNEIGHASEYMKATISQNEQGAATLVEVAYGFETIVESIKEVSRQLHDTSAVTEQMSASSEEVSASMEQSAASAKNISDKAQSVSAATEEQLALAENISHATEQLQAIVQALNNSVRYFKL</sequence>
<dbReference type="PANTHER" id="PTHR32089:SF112">
    <property type="entry name" value="LYSOZYME-LIKE PROTEIN-RELATED"/>
    <property type="match status" value="1"/>
</dbReference>
<name>A0ABV8S7K1_9BACL</name>
<dbReference type="Gene3D" id="1.10.287.950">
    <property type="entry name" value="Methyl-accepting chemotaxis protein"/>
    <property type="match status" value="1"/>
</dbReference>
<feature type="domain" description="HAMP" evidence="10">
    <location>
        <begin position="219"/>
        <end position="272"/>
    </location>
</feature>
<dbReference type="PROSITE" id="PS50111">
    <property type="entry name" value="CHEMOTAXIS_TRANSDUC_2"/>
    <property type="match status" value="1"/>
</dbReference>
<evidence type="ECO:0000256" key="3">
    <source>
        <dbReference type="ARBA" id="ARBA00023136"/>
    </source>
</evidence>
<evidence type="ECO:0000256" key="1">
    <source>
        <dbReference type="ARBA" id="ARBA00004236"/>
    </source>
</evidence>
<keyword evidence="12" id="KW-1185">Reference proteome</keyword>
<dbReference type="Gene3D" id="6.10.340.10">
    <property type="match status" value="1"/>
</dbReference>
<dbReference type="PRINTS" id="PR00260">
    <property type="entry name" value="CHEMTRNSDUCR"/>
</dbReference>
<feature type="domain" description="Methyl-accepting transducer" evidence="9">
    <location>
        <begin position="291"/>
        <end position="527"/>
    </location>
</feature>
<evidence type="ECO:0000313" key="11">
    <source>
        <dbReference type="EMBL" id="MFC4302469.1"/>
    </source>
</evidence>
<keyword evidence="8" id="KW-0812">Transmembrane</keyword>
<comment type="subcellular location">
    <subcellularLocation>
        <location evidence="1">Cell membrane</location>
    </subcellularLocation>
</comment>
<evidence type="ECO:0000256" key="4">
    <source>
        <dbReference type="ARBA" id="ARBA00023224"/>
    </source>
</evidence>
<dbReference type="Pfam" id="PF00672">
    <property type="entry name" value="HAMP"/>
    <property type="match status" value="1"/>
</dbReference>
<accession>A0ABV8S7K1</accession>
<evidence type="ECO:0000256" key="2">
    <source>
        <dbReference type="ARBA" id="ARBA00022475"/>
    </source>
</evidence>
<dbReference type="InterPro" id="IPR004089">
    <property type="entry name" value="MCPsignal_dom"/>
</dbReference>
<dbReference type="EMBL" id="JBHSED010000003">
    <property type="protein sequence ID" value="MFC4302469.1"/>
    <property type="molecule type" value="Genomic_DNA"/>
</dbReference>
<keyword evidence="8" id="KW-1133">Transmembrane helix</keyword>
<keyword evidence="2" id="KW-1003">Cell membrane</keyword>
<feature type="transmembrane region" description="Helical" evidence="8">
    <location>
        <begin position="198"/>
        <end position="218"/>
    </location>
</feature>
<protein>
    <submittedName>
        <fullName evidence="11">Methyl-accepting chemotaxis protein</fullName>
    </submittedName>
</protein>
<dbReference type="PROSITE" id="PS50885">
    <property type="entry name" value="HAMP"/>
    <property type="match status" value="1"/>
</dbReference>
<feature type="region of interest" description="Disordered" evidence="7">
    <location>
        <begin position="506"/>
        <end position="527"/>
    </location>
</feature>
<evidence type="ECO:0000259" key="9">
    <source>
        <dbReference type="PROSITE" id="PS50111"/>
    </source>
</evidence>
<evidence type="ECO:0000256" key="7">
    <source>
        <dbReference type="SAM" id="MobiDB-lite"/>
    </source>
</evidence>
<evidence type="ECO:0000256" key="6">
    <source>
        <dbReference type="PROSITE-ProRule" id="PRU00284"/>
    </source>
</evidence>
<dbReference type="SMART" id="SM00283">
    <property type="entry name" value="MA"/>
    <property type="match status" value="1"/>
</dbReference>
<gene>
    <name evidence="11" type="ORF">ACFO1S_03300</name>
</gene>
<dbReference type="RefSeq" id="WP_204600669.1">
    <property type="nucleotide sequence ID" value="NZ_JBHSED010000003.1"/>
</dbReference>
<dbReference type="InterPro" id="IPR003660">
    <property type="entry name" value="HAMP_dom"/>
</dbReference>
<evidence type="ECO:0000256" key="8">
    <source>
        <dbReference type="SAM" id="Phobius"/>
    </source>
</evidence>
<comment type="caution">
    <text evidence="11">The sequence shown here is derived from an EMBL/GenBank/DDBJ whole genome shotgun (WGS) entry which is preliminary data.</text>
</comment>
<feature type="compositionally biased region" description="Low complexity" evidence="7">
    <location>
        <begin position="510"/>
        <end position="527"/>
    </location>
</feature>
<proteinExistence type="inferred from homology"/>
<organism evidence="11 12">
    <name type="scientific">Cohnella boryungensis</name>
    <dbReference type="NCBI Taxonomy" id="768479"/>
    <lineage>
        <taxon>Bacteria</taxon>
        <taxon>Bacillati</taxon>
        <taxon>Bacillota</taxon>
        <taxon>Bacilli</taxon>
        <taxon>Bacillales</taxon>
        <taxon>Paenibacillaceae</taxon>
        <taxon>Cohnella</taxon>
    </lineage>
</organism>
<evidence type="ECO:0000259" key="10">
    <source>
        <dbReference type="PROSITE" id="PS50885"/>
    </source>
</evidence>
<evidence type="ECO:0000313" key="12">
    <source>
        <dbReference type="Proteomes" id="UP001595755"/>
    </source>
</evidence>
<dbReference type="InterPro" id="IPR004090">
    <property type="entry name" value="Chemotax_Me-accpt_rcpt"/>
</dbReference>